<accession>A0A7V5LY90</accession>
<dbReference type="InterPro" id="IPR014729">
    <property type="entry name" value="Rossmann-like_a/b/a_fold"/>
</dbReference>
<dbReference type="GO" id="GO:0004066">
    <property type="term" value="F:asparagine synthase (glutamine-hydrolyzing) activity"/>
    <property type="evidence" value="ECO:0007669"/>
    <property type="project" value="InterPro"/>
</dbReference>
<dbReference type="Proteomes" id="UP000886070">
    <property type="component" value="Unassembled WGS sequence"/>
</dbReference>
<dbReference type="EMBL" id="DRTT01000006">
    <property type="protein sequence ID" value="HHF97902.1"/>
    <property type="molecule type" value="Genomic_DNA"/>
</dbReference>
<dbReference type="CDD" id="cd01991">
    <property type="entry name" value="Asn_synthase_B_C"/>
    <property type="match status" value="1"/>
</dbReference>
<protein>
    <recommendedName>
        <fullName evidence="3">Asparagine synthetase domain-containing protein</fullName>
    </recommendedName>
</protein>
<keyword evidence="2" id="KW-0067">ATP-binding</keyword>
<evidence type="ECO:0000313" key="4">
    <source>
        <dbReference type="EMBL" id="HHF97902.1"/>
    </source>
</evidence>
<evidence type="ECO:0000256" key="2">
    <source>
        <dbReference type="ARBA" id="ARBA00022840"/>
    </source>
</evidence>
<keyword evidence="1" id="KW-0547">Nucleotide-binding</keyword>
<reference evidence="4" key="1">
    <citation type="journal article" date="2020" name="mSystems">
        <title>Genome- and Community-Level Interaction Insights into Carbon Utilization and Element Cycling Functions of Hydrothermarchaeota in Hydrothermal Sediment.</title>
        <authorList>
            <person name="Zhou Z."/>
            <person name="Liu Y."/>
            <person name="Xu W."/>
            <person name="Pan J."/>
            <person name="Luo Z.H."/>
            <person name="Li M."/>
        </authorList>
    </citation>
    <scope>NUCLEOTIDE SEQUENCE [LARGE SCALE GENOMIC DNA]</scope>
    <source>
        <strain evidence="4">HyVt-92</strain>
    </source>
</reference>
<dbReference type="Gene3D" id="3.40.50.620">
    <property type="entry name" value="HUPs"/>
    <property type="match status" value="1"/>
</dbReference>
<dbReference type="GO" id="GO:0005524">
    <property type="term" value="F:ATP binding"/>
    <property type="evidence" value="ECO:0007669"/>
    <property type="project" value="UniProtKB-KW"/>
</dbReference>
<name>A0A7V5LY90_UNCAE</name>
<feature type="domain" description="Asparagine synthetase" evidence="3">
    <location>
        <begin position="10"/>
        <end position="140"/>
    </location>
</feature>
<dbReference type="PANTHER" id="PTHR11772">
    <property type="entry name" value="ASPARAGINE SYNTHETASE"/>
    <property type="match status" value="1"/>
</dbReference>
<dbReference type="Pfam" id="PF00733">
    <property type="entry name" value="Asn_synthase"/>
    <property type="match status" value="2"/>
</dbReference>
<proteinExistence type="predicted"/>
<dbReference type="PANTHER" id="PTHR11772:SF2">
    <property type="entry name" value="ASPARAGINE SYNTHETASE [GLUTAMINE-HYDROLYZING]"/>
    <property type="match status" value="1"/>
</dbReference>
<dbReference type="GO" id="GO:0006529">
    <property type="term" value="P:asparagine biosynthetic process"/>
    <property type="evidence" value="ECO:0007669"/>
    <property type="project" value="InterPro"/>
</dbReference>
<dbReference type="GO" id="GO:0005829">
    <property type="term" value="C:cytosol"/>
    <property type="evidence" value="ECO:0007669"/>
    <property type="project" value="TreeGrafter"/>
</dbReference>
<comment type="caution">
    <text evidence="4">The sequence shown here is derived from an EMBL/GenBank/DDBJ whole genome shotgun (WGS) entry which is preliminary data.</text>
</comment>
<dbReference type="AlphaFoldDB" id="A0A7V5LY90"/>
<evidence type="ECO:0000256" key="1">
    <source>
        <dbReference type="ARBA" id="ARBA00022741"/>
    </source>
</evidence>
<organism evidence="4">
    <name type="scientific">Aerophobetes bacterium</name>
    <dbReference type="NCBI Taxonomy" id="2030807"/>
    <lineage>
        <taxon>Bacteria</taxon>
        <taxon>Candidatus Aerophobota</taxon>
    </lineage>
</organism>
<evidence type="ECO:0000259" key="3">
    <source>
        <dbReference type="Pfam" id="PF00733"/>
    </source>
</evidence>
<dbReference type="SUPFAM" id="SSF52402">
    <property type="entry name" value="Adenine nucleotide alpha hydrolases-like"/>
    <property type="match status" value="1"/>
</dbReference>
<sequence length="310" mass="35338">MEENFLIGSLRENLKKAVEKNKVEGLLFSGGIDSSILAFLCPTAEAITVCLEHSGEDLNYAKRLASYLNIKHHCFLISVEEALNAIPRVIGILKTFDPAIPNDITVYFGLKFAKEKGMRSVMTGDGSDELFAGYSYMQSIRDLDGYIRKISPSLFFTSNVFSNFFKIDIIQPYLQREFVNFSLGIPVEFKIREDKGKLVGKWILRKAFENFLPEDIIWQNKRPLEQGSGTVKLRKIINSKISDDEFDKAKKDLPVRFINKEHFYYYKIYREKIGEIPSPLPDEDVCPGCGAGIKKGSFHCRVCGWAKKLF</sequence>
<feature type="domain" description="Asparagine synthetase" evidence="3">
    <location>
        <begin position="167"/>
        <end position="249"/>
    </location>
</feature>
<gene>
    <name evidence="4" type="ORF">ENL39_00220</name>
</gene>
<dbReference type="InterPro" id="IPR001962">
    <property type="entry name" value="Asn_synthase"/>
</dbReference>
<dbReference type="InterPro" id="IPR050795">
    <property type="entry name" value="Asn_Synthetase"/>
</dbReference>